<evidence type="ECO:0000313" key="3">
    <source>
        <dbReference type="EMBL" id="MEK7949908.1"/>
    </source>
</evidence>
<feature type="region of interest" description="Disordered" evidence="1">
    <location>
        <begin position="146"/>
        <end position="200"/>
    </location>
</feature>
<dbReference type="RefSeq" id="WP_341403324.1">
    <property type="nucleotide sequence ID" value="NZ_JBBUKT010000002.1"/>
</dbReference>
<gene>
    <name evidence="3" type="ORF">WKV53_05360</name>
</gene>
<reference evidence="3 4" key="1">
    <citation type="submission" date="2024-04" db="EMBL/GenBank/DDBJ databases">
        <title>Luteolibacter sp. isolated from soil.</title>
        <authorList>
            <person name="An J."/>
        </authorList>
    </citation>
    <scope>NUCLEOTIDE SEQUENCE [LARGE SCALE GENOMIC DNA]</scope>
    <source>
        <strain evidence="3 4">Y139</strain>
    </source>
</reference>
<dbReference type="Proteomes" id="UP001371305">
    <property type="component" value="Unassembled WGS sequence"/>
</dbReference>
<organism evidence="3 4">
    <name type="scientific">Luteolibacter soli</name>
    <dbReference type="NCBI Taxonomy" id="3135280"/>
    <lineage>
        <taxon>Bacteria</taxon>
        <taxon>Pseudomonadati</taxon>
        <taxon>Verrucomicrobiota</taxon>
        <taxon>Verrucomicrobiia</taxon>
        <taxon>Verrucomicrobiales</taxon>
        <taxon>Verrucomicrobiaceae</taxon>
        <taxon>Luteolibacter</taxon>
    </lineage>
</organism>
<accession>A0ABU9AQU7</accession>
<feature type="signal peptide" evidence="2">
    <location>
        <begin position="1"/>
        <end position="20"/>
    </location>
</feature>
<name>A0ABU9AQU7_9BACT</name>
<comment type="caution">
    <text evidence="3">The sequence shown here is derived from an EMBL/GenBank/DDBJ whole genome shotgun (WGS) entry which is preliminary data.</text>
</comment>
<evidence type="ECO:0000256" key="2">
    <source>
        <dbReference type="SAM" id="SignalP"/>
    </source>
</evidence>
<sequence length="200" mass="21049">MLSKSHFLLVGVIASGTVLAEPPADKGHSHLWLKSPFTNPPLPPVHDAPDPLNDWALGGVSEVEGGYMVTLVNTKNQGETQVIKPRGTVHSTKDEMKWLNPGAPGSFKVEKVEFDKTNWKDTTVLISSGSNSATMKFSDTLLAPTAPAAPAGGNRPSGQPVLPPNPAVVPPAPQPGNPVKRPSHPPVLPPAPHSSGRSNR</sequence>
<evidence type="ECO:0000313" key="4">
    <source>
        <dbReference type="Proteomes" id="UP001371305"/>
    </source>
</evidence>
<keyword evidence="4" id="KW-1185">Reference proteome</keyword>
<evidence type="ECO:0000256" key="1">
    <source>
        <dbReference type="SAM" id="MobiDB-lite"/>
    </source>
</evidence>
<feature type="compositionally biased region" description="Pro residues" evidence="1">
    <location>
        <begin position="161"/>
        <end position="176"/>
    </location>
</feature>
<proteinExistence type="predicted"/>
<feature type="chain" id="PRO_5046198630" evidence="2">
    <location>
        <begin position="21"/>
        <end position="200"/>
    </location>
</feature>
<keyword evidence="2" id="KW-0732">Signal</keyword>
<dbReference type="EMBL" id="JBBUKT010000002">
    <property type="protein sequence ID" value="MEK7949908.1"/>
    <property type="molecule type" value="Genomic_DNA"/>
</dbReference>
<protein>
    <submittedName>
        <fullName evidence="3">Uncharacterized protein</fullName>
    </submittedName>
</protein>